<evidence type="ECO:0000256" key="4">
    <source>
        <dbReference type="ARBA" id="ARBA00023014"/>
    </source>
</evidence>
<dbReference type="InterPro" id="IPR016431">
    <property type="entry name" value="Pyrv-formate_lyase-activ_prd"/>
</dbReference>
<evidence type="ECO:0000313" key="6">
    <source>
        <dbReference type="EMBL" id="KUG26229.1"/>
    </source>
</evidence>
<feature type="domain" description="Radical SAM core" evidence="5">
    <location>
        <begin position="77"/>
        <end position="209"/>
    </location>
</feature>
<name>A0A0W8FZF1_9ZZZZ</name>
<keyword evidence="3" id="KW-0408">Iron</keyword>
<dbReference type="InterPro" id="IPR040085">
    <property type="entry name" value="MJ0674-like"/>
</dbReference>
<organism evidence="6">
    <name type="scientific">hydrocarbon metagenome</name>
    <dbReference type="NCBI Taxonomy" id="938273"/>
    <lineage>
        <taxon>unclassified sequences</taxon>
        <taxon>metagenomes</taxon>
        <taxon>ecological metagenomes</taxon>
    </lineage>
</organism>
<dbReference type="PIRSF" id="PIRSF004869">
    <property type="entry name" value="PflX_prd"/>
    <property type="match status" value="1"/>
</dbReference>
<keyword evidence="2" id="KW-0479">Metal-binding</keyword>
<keyword evidence="1" id="KW-0949">S-adenosyl-L-methionine</keyword>
<dbReference type="GO" id="GO:0046872">
    <property type="term" value="F:metal ion binding"/>
    <property type="evidence" value="ECO:0007669"/>
    <property type="project" value="UniProtKB-KW"/>
</dbReference>
<dbReference type="SFLD" id="SFLDG01099">
    <property type="entry name" value="Uncharacterised_Radical_SAM_Su"/>
    <property type="match status" value="1"/>
</dbReference>
<dbReference type="PANTHER" id="PTHR43075:SF1">
    <property type="entry name" value="FORMATE LYASE ACTIVATING ENZYME, PUTATIVE (AFU_ORTHOLOGUE AFUA_2G15630)-RELATED"/>
    <property type="match status" value="1"/>
</dbReference>
<proteinExistence type="predicted"/>
<dbReference type="InterPro" id="IPR058240">
    <property type="entry name" value="rSAM_sf"/>
</dbReference>
<dbReference type="GO" id="GO:0051536">
    <property type="term" value="F:iron-sulfur cluster binding"/>
    <property type="evidence" value="ECO:0007669"/>
    <property type="project" value="UniProtKB-KW"/>
</dbReference>
<dbReference type="Pfam" id="PF04055">
    <property type="entry name" value="Radical_SAM"/>
    <property type="match status" value="1"/>
</dbReference>
<dbReference type="AlphaFoldDB" id="A0A0W8FZF1"/>
<dbReference type="SUPFAM" id="SSF102114">
    <property type="entry name" value="Radical SAM enzymes"/>
    <property type="match status" value="1"/>
</dbReference>
<gene>
    <name evidence="6" type="ORF">ASZ90_003934</name>
</gene>
<dbReference type="EMBL" id="LNQE01000504">
    <property type="protein sequence ID" value="KUG26229.1"/>
    <property type="molecule type" value="Genomic_DNA"/>
</dbReference>
<dbReference type="InterPro" id="IPR013785">
    <property type="entry name" value="Aldolase_TIM"/>
</dbReference>
<evidence type="ECO:0000256" key="1">
    <source>
        <dbReference type="ARBA" id="ARBA00022691"/>
    </source>
</evidence>
<evidence type="ECO:0000256" key="2">
    <source>
        <dbReference type="ARBA" id="ARBA00022723"/>
    </source>
</evidence>
<reference evidence="6" key="1">
    <citation type="journal article" date="2015" name="Proc. Natl. Acad. Sci. U.S.A.">
        <title>Networks of energetic and metabolic interactions define dynamics in microbial communities.</title>
        <authorList>
            <person name="Embree M."/>
            <person name="Liu J.K."/>
            <person name="Al-Bassam M.M."/>
            <person name="Zengler K."/>
        </authorList>
    </citation>
    <scope>NUCLEOTIDE SEQUENCE</scope>
</reference>
<dbReference type="Gene3D" id="3.20.20.70">
    <property type="entry name" value="Aldolase class I"/>
    <property type="match status" value="1"/>
</dbReference>
<dbReference type="GO" id="GO:0003824">
    <property type="term" value="F:catalytic activity"/>
    <property type="evidence" value="ECO:0007669"/>
    <property type="project" value="InterPro"/>
</dbReference>
<keyword evidence="4" id="KW-0411">Iron-sulfur</keyword>
<dbReference type="InterPro" id="IPR007197">
    <property type="entry name" value="rSAM"/>
</dbReference>
<comment type="caution">
    <text evidence="6">The sequence shown here is derived from an EMBL/GenBank/DDBJ whole genome shotgun (WGS) entry which is preliminary data.</text>
</comment>
<dbReference type="CDD" id="cd01335">
    <property type="entry name" value="Radical_SAM"/>
    <property type="match status" value="1"/>
</dbReference>
<dbReference type="PANTHER" id="PTHR43075">
    <property type="entry name" value="FORMATE LYASE ACTIVATING ENZYME, PUTATIVE (AFU_ORTHOLOGUE AFUA_2G15630)-RELATED"/>
    <property type="match status" value="1"/>
</dbReference>
<protein>
    <submittedName>
        <fullName evidence="6">Radical activating enzyme</fullName>
    </submittedName>
</protein>
<evidence type="ECO:0000259" key="5">
    <source>
        <dbReference type="Pfam" id="PF04055"/>
    </source>
</evidence>
<accession>A0A0W8FZF1</accession>
<sequence>MLPTYLETLTPIELKERSDKLNEMLKECRLCPNECLADRVNGETGDCHSIDEVMISSYGPHFGEEPPLTGNFGSGTIFFTNCNLSCQFCQNYDISQLGRGESVTIKDLAQIMISLQNRGCHNINFVTPTHFTPQIVDSLILAIDKGLQIPLVYNCGGYESVETLILLDGIIDIYMPDIKYSSNETAEKYSLIKNYWDIVRKAVKEMHRQVGNLKISKRGIAQRGLLARHLILPNDIAGSKKVLDFLAEEISKDTYLNLMDQYYPSYRANQYEELNRRISKEEYCEIIDYAKKYEMRLDE</sequence>
<dbReference type="SFLD" id="SFLDS00029">
    <property type="entry name" value="Radical_SAM"/>
    <property type="match status" value="1"/>
</dbReference>
<evidence type="ECO:0000256" key="3">
    <source>
        <dbReference type="ARBA" id="ARBA00023004"/>
    </source>
</evidence>